<sequence length="73" mass="8729">MDSTHQELPISVKTCLSRQKWRAPYQPTSFLYNIHFCLLQKTYSFPDHLKIGFWNRFSPARNRTQVPMGDNFH</sequence>
<proteinExistence type="predicted"/>
<comment type="caution">
    <text evidence="1">The sequence shown here is derived from an EMBL/GenBank/DDBJ whole genome shotgun (WGS) entry which is preliminary data.</text>
</comment>
<name>A0ABQ9ZJD4_9CRUS</name>
<evidence type="ECO:0000313" key="1">
    <source>
        <dbReference type="EMBL" id="KAK4013035.1"/>
    </source>
</evidence>
<dbReference type="Proteomes" id="UP001234178">
    <property type="component" value="Unassembled WGS sequence"/>
</dbReference>
<gene>
    <name evidence="1" type="ORF">OUZ56_025279</name>
</gene>
<reference evidence="1 2" key="1">
    <citation type="journal article" date="2023" name="Nucleic Acids Res.">
        <title>The hologenome of Daphnia magna reveals possible DNA methylation and microbiome-mediated evolution of the host genome.</title>
        <authorList>
            <person name="Chaturvedi A."/>
            <person name="Li X."/>
            <person name="Dhandapani V."/>
            <person name="Marshall H."/>
            <person name="Kissane S."/>
            <person name="Cuenca-Cambronero M."/>
            <person name="Asole G."/>
            <person name="Calvet F."/>
            <person name="Ruiz-Romero M."/>
            <person name="Marangio P."/>
            <person name="Guigo R."/>
            <person name="Rago D."/>
            <person name="Mirbahai L."/>
            <person name="Eastwood N."/>
            <person name="Colbourne J.K."/>
            <person name="Zhou J."/>
            <person name="Mallon E."/>
            <person name="Orsini L."/>
        </authorList>
    </citation>
    <scope>NUCLEOTIDE SEQUENCE [LARGE SCALE GENOMIC DNA]</scope>
    <source>
        <strain evidence="1">LRV0_1</strain>
    </source>
</reference>
<evidence type="ECO:0000313" key="2">
    <source>
        <dbReference type="Proteomes" id="UP001234178"/>
    </source>
</evidence>
<organism evidence="1 2">
    <name type="scientific">Daphnia magna</name>
    <dbReference type="NCBI Taxonomy" id="35525"/>
    <lineage>
        <taxon>Eukaryota</taxon>
        <taxon>Metazoa</taxon>
        <taxon>Ecdysozoa</taxon>
        <taxon>Arthropoda</taxon>
        <taxon>Crustacea</taxon>
        <taxon>Branchiopoda</taxon>
        <taxon>Diplostraca</taxon>
        <taxon>Cladocera</taxon>
        <taxon>Anomopoda</taxon>
        <taxon>Daphniidae</taxon>
        <taxon>Daphnia</taxon>
    </lineage>
</organism>
<protein>
    <submittedName>
        <fullName evidence="1">Uncharacterized protein</fullName>
    </submittedName>
</protein>
<dbReference type="EMBL" id="JAOYFB010000004">
    <property type="protein sequence ID" value="KAK4013035.1"/>
    <property type="molecule type" value="Genomic_DNA"/>
</dbReference>
<accession>A0ABQ9ZJD4</accession>
<keyword evidence="2" id="KW-1185">Reference proteome</keyword>